<protein>
    <recommendedName>
        <fullName evidence="5">Secreted protein</fullName>
    </recommendedName>
</protein>
<gene>
    <name evidence="3" type="ORF">BDA96_01G417900</name>
</gene>
<evidence type="ECO:0000256" key="1">
    <source>
        <dbReference type="SAM" id="MobiDB-lite"/>
    </source>
</evidence>
<dbReference type="AlphaFoldDB" id="A0A921S4D8"/>
<evidence type="ECO:0000313" key="3">
    <source>
        <dbReference type="EMBL" id="KAG0551376.1"/>
    </source>
</evidence>
<accession>A0A921S4D8</accession>
<dbReference type="Proteomes" id="UP000807115">
    <property type="component" value="Chromosome 1"/>
</dbReference>
<organism evidence="3 4">
    <name type="scientific">Sorghum bicolor</name>
    <name type="common">Sorghum</name>
    <name type="synonym">Sorghum vulgare</name>
    <dbReference type="NCBI Taxonomy" id="4558"/>
    <lineage>
        <taxon>Eukaryota</taxon>
        <taxon>Viridiplantae</taxon>
        <taxon>Streptophyta</taxon>
        <taxon>Embryophyta</taxon>
        <taxon>Tracheophyta</taxon>
        <taxon>Spermatophyta</taxon>
        <taxon>Magnoliopsida</taxon>
        <taxon>Liliopsida</taxon>
        <taxon>Poales</taxon>
        <taxon>Poaceae</taxon>
        <taxon>PACMAD clade</taxon>
        <taxon>Panicoideae</taxon>
        <taxon>Andropogonodae</taxon>
        <taxon>Andropogoneae</taxon>
        <taxon>Sorghinae</taxon>
        <taxon>Sorghum</taxon>
    </lineage>
</organism>
<evidence type="ECO:0008006" key="5">
    <source>
        <dbReference type="Google" id="ProtNLM"/>
    </source>
</evidence>
<evidence type="ECO:0000256" key="2">
    <source>
        <dbReference type="SAM" id="SignalP"/>
    </source>
</evidence>
<dbReference type="EMBL" id="CM027680">
    <property type="protein sequence ID" value="KAG0551376.1"/>
    <property type="molecule type" value="Genomic_DNA"/>
</dbReference>
<name>A0A921S4D8_SORBI</name>
<evidence type="ECO:0000313" key="4">
    <source>
        <dbReference type="Proteomes" id="UP000807115"/>
    </source>
</evidence>
<comment type="caution">
    <text evidence="3">The sequence shown here is derived from an EMBL/GenBank/DDBJ whole genome shotgun (WGS) entry which is preliminary data.</text>
</comment>
<sequence>MHACFAIAPAFLSLSLRAGPGFSIHTATTVLPKPFAIRFLPQAEPKRKRRRRREEMPSPPRGRIMPGPTCCPTIKSLRAPWRFFEADVAWSGSGHLRGMQRSPSGVLVGVTGSSPALRNVRMAARGWNRVQAITEFYRRVVCVWS</sequence>
<reference evidence="3" key="1">
    <citation type="journal article" date="2019" name="BMC Genomics">
        <title>A new reference genome for Sorghum bicolor reveals high levels of sequence similarity between sweet and grain genotypes: implications for the genetics of sugar metabolism.</title>
        <authorList>
            <person name="Cooper E.A."/>
            <person name="Brenton Z.W."/>
            <person name="Flinn B.S."/>
            <person name="Jenkins J."/>
            <person name="Shu S."/>
            <person name="Flowers D."/>
            <person name="Luo F."/>
            <person name="Wang Y."/>
            <person name="Xia P."/>
            <person name="Barry K."/>
            <person name="Daum C."/>
            <person name="Lipzen A."/>
            <person name="Yoshinaga Y."/>
            <person name="Schmutz J."/>
            <person name="Saski C."/>
            <person name="Vermerris W."/>
            <person name="Kresovich S."/>
        </authorList>
    </citation>
    <scope>NUCLEOTIDE SEQUENCE</scope>
</reference>
<feature type="region of interest" description="Disordered" evidence="1">
    <location>
        <begin position="42"/>
        <end position="67"/>
    </location>
</feature>
<reference evidence="3" key="2">
    <citation type="submission" date="2020-10" db="EMBL/GenBank/DDBJ databases">
        <authorList>
            <person name="Cooper E.A."/>
            <person name="Brenton Z.W."/>
            <person name="Flinn B.S."/>
            <person name="Jenkins J."/>
            <person name="Shu S."/>
            <person name="Flowers D."/>
            <person name="Luo F."/>
            <person name="Wang Y."/>
            <person name="Xia P."/>
            <person name="Barry K."/>
            <person name="Daum C."/>
            <person name="Lipzen A."/>
            <person name="Yoshinaga Y."/>
            <person name="Schmutz J."/>
            <person name="Saski C."/>
            <person name="Vermerris W."/>
            <person name="Kresovich S."/>
        </authorList>
    </citation>
    <scope>NUCLEOTIDE SEQUENCE</scope>
</reference>
<feature type="chain" id="PRO_5037955221" description="Secreted protein" evidence="2">
    <location>
        <begin position="19"/>
        <end position="145"/>
    </location>
</feature>
<keyword evidence="2" id="KW-0732">Signal</keyword>
<feature type="signal peptide" evidence="2">
    <location>
        <begin position="1"/>
        <end position="18"/>
    </location>
</feature>
<proteinExistence type="predicted"/>